<dbReference type="OrthoDB" id="2117459at2759"/>
<dbReference type="PANTHER" id="PTHR47185">
    <property type="entry name" value="PX DOMAIN-CONTAINING PROTEIN YPR097W"/>
    <property type="match status" value="1"/>
</dbReference>
<dbReference type="EMBL" id="KE504129">
    <property type="protein sequence ID" value="EPT03805.1"/>
    <property type="molecule type" value="Genomic_DNA"/>
</dbReference>
<keyword evidence="4" id="KW-1185">Reference proteome</keyword>
<dbReference type="Pfam" id="PF12825">
    <property type="entry name" value="DUF3818"/>
    <property type="match status" value="1"/>
</dbReference>
<feature type="compositionally biased region" description="Pro residues" evidence="1">
    <location>
        <begin position="948"/>
        <end position="957"/>
    </location>
</feature>
<sequence>MANPPPVSPVVVDYARHSSSVNPGPGSPTDTFATPLSSPTSIPDEPPASTSDADPNTLTPLRAHYLKKELISLQFQYELNALTAVPTNNISPFSYLGPPFVPPPKGAPALELPFLRYSFRTFVLSFPFLTDAPRDFFPDKLQPFLGSMLSRTLSSTSVLDEGEQDSEEAARHKLLAKLERHAAMLMTSGTKLQEKEEVVRLKQADLDRLEMIARKRAAREAKTKDRFEVNVVCVRTVTEKGRVRSRMHEEFIIRTRRSHQSDVFVSRRYGDFKTLANELRKAHPGESIPAPPPKDRTTVNLSTSISARSSPGFRPTTPGSPPVPASYSVPGGFYQNQGSTSRDSFSSQGTTSPTSPNSFAAAQSFSSGAARLSREKNRLTLRAYLHSLLAASELASSPVLRSFLLSGPTKLSPDEVEDAKRREEADQLREDGRKRFAKEIAARVDGLRDAAKSVKGELFAKGGLTHIFATIKVTEDIRQLPSNFQAVIEWARISLASTVFQHFVAADNASESFAGLKRIHGLMPYFMLKGVLKVSNPVSMIRGVLDLFLAQPFGGRSLLQRMFTGSLTEEVKAIEEDIEAVKDKVDDPVICEKIRQFVYAPREIQGIYKSDAATENIHLLAAVLRSGEEPVLSRAQMQRVHYAHRAHKEYLKYVETLQDSDDDEGPQDEEAWLFEDLAVLARLYSRIKDREELIEIIFEGSTADLLKDIITIFYAPLAQVYRAASIADSLGDMQNFINDLIRTVESTEEISQSDPAKTVQIYVDLIQRHEQAFYSFVHKVHSKGEGLFTNLMRWIERFITLMRDGLGERISLEFILPHTGSEREAIMSEVDAIALYHYKLKVAYEDRVRKRFGRMQGMNDADAEDEVAAELVNGVVKDLSFGELVQGDADDLAAEETDSEDESSDEDDWSSDEDDSEESESESSDGSEGGGTEREGTPHPRQRERARPPPPVSPQSPDPRRSSSSIHSPISPQSAGSPVKRSRTLGHVPLPLPSKLRSKSKGGSHESSPRSSTDRSASELRHSRSLNMKQPRKKSPPPPLPKSAPAAARSKSRTRPQSLPPPRKKKGAAAIEPPVLHHLPQLLPIFMELMKPLLRS</sequence>
<dbReference type="eggNOG" id="KOG2273">
    <property type="taxonomic scope" value="Eukaryota"/>
</dbReference>
<evidence type="ECO:0000259" key="2">
    <source>
        <dbReference type="PROSITE" id="PS50195"/>
    </source>
</evidence>
<feature type="region of interest" description="Disordered" evidence="1">
    <location>
        <begin position="891"/>
        <end position="1073"/>
    </location>
</feature>
<feature type="domain" description="PX" evidence="2">
    <location>
        <begin position="229"/>
        <end position="411"/>
    </location>
</feature>
<feature type="compositionally biased region" description="Polar residues" evidence="1">
    <location>
        <begin position="298"/>
        <end position="309"/>
    </location>
</feature>
<feature type="compositionally biased region" description="Polar residues" evidence="1">
    <location>
        <begin position="334"/>
        <end position="354"/>
    </location>
</feature>
<evidence type="ECO:0000313" key="4">
    <source>
        <dbReference type="Proteomes" id="UP000015241"/>
    </source>
</evidence>
<dbReference type="InterPro" id="IPR036871">
    <property type="entry name" value="PX_dom_sf"/>
</dbReference>
<proteinExistence type="predicted"/>
<dbReference type="STRING" id="743788.S8G098"/>
<organism evidence="3 4">
    <name type="scientific">Fomitopsis schrenkii</name>
    <name type="common">Brown rot fungus</name>
    <dbReference type="NCBI Taxonomy" id="2126942"/>
    <lineage>
        <taxon>Eukaryota</taxon>
        <taxon>Fungi</taxon>
        <taxon>Dikarya</taxon>
        <taxon>Basidiomycota</taxon>
        <taxon>Agaricomycotina</taxon>
        <taxon>Agaricomycetes</taxon>
        <taxon>Polyporales</taxon>
        <taxon>Fomitopsis</taxon>
    </lineage>
</organism>
<dbReference type="PROSITE" id="PS50195">
    <property type="entry name" value="PX"/>
    <property type="match status" value="1"/>
</dbReference>
<dbReference type="InterPro" id="IPR024554">
    <property type="entry name" value="LEC1-like_C"/>
</dbReference>
<dbReference type="InterPro" id="IPR024555">
    <property type="entry name" value="PX-associated"/>
</dbReference>
<feature type="compositionally biased region" description="Basic and acidic residues" evidence="1">
    <location>
        <begin position="418"/>
        <end position="430"/>
    </location>
</feature>
<feature type="compositionally biased region" description="Polar residues" evidence="1">
    <location>
        <begin position="17"/>
        <end position="41"/>
    </location>
</feature>
<feature type="region of interest" description="Disordered" evidence="1">
    <location>
        <begin position="1"/>
        <end position="57"/>
    </location>
</feature>
<name>S8G098_FOMSC</name>
<dbReference type="Gene3D" id="3.30.1520.10">
    <property type="entry name" value="Phox-like domain"/>
    <property type="match status" value="1"/>
</dbReference>
<protein>
    <recommendedName>
        <fullName evidence="2">PX domain-containing protein</fullName>
    </recommendedName>
</protein>
<feature type="compositionally biased region" description="Basic and acidic residues" evidence="1">
    <location>
        <begin position="1003"/>
        <end position="1022"/>
    </location>
</feature>
<dbReference type="Pfam" id="PF12828">
    <property type="entry name" value="PXB"/>
    <property type="match status" value="1"/>
</dbReference>
<dbReference type="InterPro" id="IPR047168">
    <property type="entry name" value="LEC1-like"/>
</dbReference>
<dbReference type="Proteomes" id="UP000015241">
    <property type="component" value="Unassembled WGS sequence"/>
</dbReference>
<feature type="compositionally biased region" description="Acidic residues" evidence="1">
    <location>
        <begin position="891"/>
        <end position="925"/>
    </location>
</feature>
<dbReference type="SUPFAM" id="SSF64268">
    <property type="entry name" value="PX domain"/>
    <property type="match status" value="1"/>
</dbReference>
<feature type="compositionally biased region" description="Polar residues" evidence="1">
    <location>
        <begin position="48"/>
        <end position="57"/>
    </location>
</feature>
<dbReference type="AlphaFoldDB" id="S8G098"/>
<reference evidence="3 4" key="1">
    <citation type="journal article" date="2012" name="Science">
        <title>The Paleozoic origin of enzymatic lignin decomposition reconstructed from 31 fungal genomes.</title>
        <authorList>
            <person name="Floudas D."/>
            <person name="Binder M."/>
            <person name="Riley R."/>
            <person name="Barry K."/>
            <person name="Blanchette R.A."/>
            <person name="Henrissat B."/>
            <person name="Martinez A.T."/>
            <person name="Otillar R."/>
            <person name="Spatafora J.W."/>
            <person name="Yadav J.S."/>
            <person name="Aerts A."/>
            <person name="Benoit I."/>
            <person name="Boyd A."/>
            <person name="Carlson A."/>
            <person name="Copeland A."/>
            <person name="Coutinho P.M."/>
            <person name="de Vries R.P."/>
            <person name="Ferreira P."/>
            <person name="Findley K."/>
            <person name="Foster B."/>
            <person name="Gaskell J."/>
            <person name="Glotzer D."/>
            <person name="Gorecki P."/>
            <person name="Heitman J."/>
            <person name="Hesse C."/>
            <person name="Hori C."/>
            <person name="Igarashi K."/>
            <person name="Jurgens J.A."/>
            <person name="Kallen N."/>
            <person name="Kersten P."/>
            <person name="Kohler A."/>
            <person name="Kuees U."/>
            <person name="Kumar T.K.A."/>
            <person name="Kuo A."/>
            <person name="LaButti K."/>
            <person name="Larrondo L.F."/>
            <person name="Lindquist E."/>
            <person name="Ling A."/>
            <person name="Lombard V."/>
            <person name="Lucas S."/>
            <person name="Lundell T."/>
            <person name="Martin R."/>
            <person name="McLaughlin D.J."/>
            <person name="Morgenstern I."/>
            <person name="Morin E."/>
            <person name="Murat C."/>
            <person name="Nagy L.G."/>
            <person name="Nolan M."/>
            <person name="Ohm R.A."/>
            <person name="Patyshakuliyeva A."/>
            <person name="Rokas A."/>
            <person name="Ruiz-Duenas F.J."/>
            <person name="Sabat G."/>
            <person name="Salamov A."/>
            <person name="Samejima M."/>
            <person name="Schmutz J."/>
            <person name="Slot J.C."/>
            <person name="St John F."/>
            <person name="Stenlid J."/>
            <person name="Sun H."/>
            <person name="Sun S."/>
            <person name="Syed K."/>
            <person name="Tsang A."/>
            <person name="Wiebenga A."/>
            <person name="Young D."/>
            <person name="Pisabarro A."/>
            <person name="Eastwood D.C."/>
            <person name="Martin F."/>
            <person name="Cullen D."/>
            <person name="Grigoriev I.V."/>
            <person name="Hibbett D.S."/>
        </authorList>
    </citation>
    <scope>NUCLEOTIDE SEQUENCE</scope>
    <source>
        <strain evidence="4">FP-58527</strain>
    </source>
</reference>
<evidence type="ECO:0000313" key="3">
    <source>
        <dbReference type="EMBL" id="EPT03805.1"/>
    </source>
</evidence>
<evidence type="ECO:0000256" key="1">
    <source>
        <dbReference type="SAM" id="MobiDB-lite"/>
    </source>
</evidence>
<accession>S8G098</accession>
<dbReference type="SMART" id="SM00312">
    <property type="entry name" value="PX"/>
    <property type="match status" value="1"/>
</dbReference>
<feature type="compositionally biased region" description="Basic and acidic residues" evidence="1">
    <location>
        <begin position="931"/>
        <end position="947"/>
    </location>
</feature>
<feature type="region of interest" description="Disordered" evidence="1">
    <location>
        <begin position="411"/>
        <end position="430"/>
    </location>
</feature>
<dbReference type="GO" id="GO:0035091">
    <property type="term" value="F:phosphatidylinositol binding"/>
    <property type="evidence" value="ECO:0007669"/>
    <property type="project" value="InterPro"/>
</dbReference>
<feature type="compositionally biased region" description="Low complexity" evidence="1">
    <location>
        <begin position="962"/>
        <end position="974"/>
    </location>
</feature>
<feature type="region of interest" description="Disordered" evidence="1">
    <location>
        <begin position="281"/>
        <end position="361"/>
    </location>
</feature>
<dbReference type="InParanoid" id="S8G098"/>
<dbReference type="Pfam" id="PF00787">
    <property type="entry name" value="PX"/>
    <property type="match status" value="1"/>
</dbReference>
<dbReference type="PANTHER" id="PTHR47185:SF1">
    <property type="entry name" value="PX DOMAIN-CONTAINING PROTEIN YPR097W"/>
    <property type="match status" value="1"/>
</dbReference>
<dbReference type="InterPro" id="IPR001683">
    <property type="entry name" value="PX_dom"/>
</dbReference>
<gene>
    <name evidence="3" type="ORF">FOMPIDRAFT_1035376</name>
</gene>
<dbReference type="CDD" id="cd06869">
    <property type="entry name" value="PX_UP2_fungi"/>
    <property type="match status" value="1"/>
</dbReference>
<dbReference type="FunCoup" id="S8G098">
    <property type="interactions" value="16"/>
</dbReference>
<dbReference type="HOGENOM" id="CLU_007739_0_0_1"/>